<dbReference type="Proteomes" id="UP000824469">
    <property type="component" value="Unassembled WGS sequence"/>
</dbReference>
<keyword evidence="2" id="KW-1133">Transmembrane helix</keyword>
<keyword evidence="2" id="KW-0812">Transmembrane</keyword>
<feature type="compositionally biased region" description="Basic and acidic residues" evidence="1">
    <location>
        <begin position="1"/>
        <end position="10"/>
    </location>
</feature>
<dbReference type="PANTHER" id="PTHR37244">
    <property type="entry name" value="NADP-SPECIFIC GLUTAMATE DEHYDROGENASE"/>
    <property type="match status" value="1"/>
</dbReference>
<dbReference type="EMBL" id="JAHRHJ020000002">
    <property type="protein sequence ID" value="KAH9327677.1"/>
    <property type="molecule type" value="Genomic_DNA"/>
</dbReference>
<dbReference type="PANTHER" id="PTHR37244:SF1">
    <property type="entry name" value="NADP-SPECIFIC GLUTAMATE DEHYDROGENASE"/>
    <property type="match status" value="1"/>
</dbReference>
<feature type="region of interest" description="Disordered" evidence="1">
    <location>
        <begin position="1"/>
        <end position="26"/>
    </location>
</feature>
<proteinExistence type="predicted"/>
<comment type="caution">
    <text evidence="3">The sequence shown here is derived from an EMBL/GenBank/DDBJ whole genome shotgun (WGS) entry which is preliminary data.</text>
</comment>
<name>A0AA38GSX8_TAXCH</name>
<gene>
    <name evidence="3" type="ORF">KI387_007855</name>
</gene>
<sequence>MMDWFEEKNDSPAQPPVPRGVQAKKKISAPQRSVVPSGWLEVRLFYVRVSSSEGSLPQLLVLRHAHRTVGAALEINGARVSPAETACLSLRRDRVDKETAEATYVSTDNVRTAGSLDFEVYNGDFLLLCGSLEKGAKEGGWIMECCSAVRSGACKQQQPQQQLDKLDFAGVHTPPTLEVYVAGCCSGSPLILTKTLQLVPRRRRGGTLDVIPEDEETQVKAIVLSDNSHQITGGREYEDLDEKVEPNLGAFYPGGYIEGEEGELSWFNAGVRVGVGIGLGMCLGIGIGVGLLMRTYQATTRSFRR</sequence>
<accession>A0AA38GSX8</accession>
<evidence type="ECO:0008006" key="5">
    <source>
        <dbReference type="Google" id="ProtNLM"/>
    </source>
</evidence>
<dbReference type="OMA" id="CCAGTPV"/>
<protein>
    <recommendedName>
        <fullName evidence="5">Erythronate-4-phosphate dehydrogenase family protein</fullName>
    </recommendedName>
</protein>
<reference evidence="3 4" key="1">
    <citation type="journal article" date="2021" name="Nat. Plants">
        <title>The Taxus genome provides insights into paclitaxel biosynthesis.</title>
        <authorList>
            <person name="Xiong X."/>
            <person name="Gou J."/>
            <person name="Liao Q."/>
            <person name="Li Y."/>
            <person name="Zhou Q."/>
            <person name="Bi G."/>
            <person name="Li C."/>
            <person name="Du R."/>
            <person name="Wang X."/>
            <person name="Sun T."/>
            <person name="Guo L."/>
            <person name="Liang H."/>
            <person name="Lu P."/>
            <person name="Wu Y."/>
            <person name="Zhang Z."/>
            <person name="Ro D.K."/>
            <person name="Shang Y."/>
            <person name="Huang S."/>
            <person name="Yan J."/>
        </authorList>
    </citation>
    <scope>NUCLEOTIDE SEQUENCE [LARGE SCALE GENOMIC DNA]</scope>
    <source>
        <strain evidence="3">Ta-2019</strain>
    </source>
</reference>
<keyword evidence="2" id="KW-0472">Membrane</keyword>
<evidence type="ECO:0000256" key="1">
    <source>
        <dbReference type="SAM" id="MobiDB-lite"/>
    </source>
</evidence>
<evidence type="ECO:0000313" key="3">
    <source>
        <dbReference type="EMBL" id="KAH9327677.1"/>
    </source>
</evidence>
<dbReference type="AlphaFoldDB" id="A0AA38GSX8"/>
<feature type="transmembrane region" description="Helical" evidence="2">
    <location>
        <begin position="273"/>
        <end position="296"/>
    </location>
</feature>
<organism evidence="3 4">
    <name type="scientific">Taxus chinensis</name>
    <name type="common">Chinese yew</name>
    <name type="synonym">Taxus wallichiana var. chinensis</name>
    <dbReference type="NCBI Taxonomy" id="29808"/>
    <lineage>
        <taxon>Eukaryota</taxon>
        <taxon>Viridiplantae</taxon>
        <taxon>Streptophyta</taxon>
        <taxon>Embryophyta</taxon>
        <taxon>Tracheophyta</taxon>
        <taxon>Spermatophyta</taxon>
        <taxon>Pinopsida</taxon>
        <taxon>Pinidae</taxon>
        <taxon>Conifers II</taxon>
        <taxon>Cupressales</taxon>
        <taxon>Taxaceae</taxon>
        <taxon>Taxus</taxon>
    </lineage>
</organism>
<keyword evidence="4" id="KW-1185">Reference proteome</keyword>
<evidence type="ECO:0000256" key="2">
    <source>
        <dbReference type="SAM" id="Phobius"/>
    </source>
</evidence>
<feature type="non-terminal residue" evidence="3">
    <location>
        <position position="1"/>
    </location>
</feature>
<evidence type="ECO:0000313" key="4">
    <source>
        <dbReference type="Proteomes" id="UP000824469"/>
    </source>
</evidence>